<name>A0AA41UF89_9HYPH</name>
<feature type="chain" id="PRO_5041409229" evidence="1">
    <location>
        <begin position="25"/>
        <end position="138"/>
    </location>
</feature>
<comment type="caution">
    <text evidence="3">The sequence shown here is derived from an EMBL/GenBank/DDBJ whole genome shotgun (WGS) entry which is preliminary data.</text>
</comment>
<evidence type="ECO:0000256" key="1">
    <source>
        <dbReference type="SAM" id="SignalP"/>
    </source>
</evidence>
<dbReference type="AlphaFoldDB" id="A0AA41UF89"/>
<dbReference type="Proteomes" id="UP001156140">
    <property type="component" value="Unassembled WGS sequence"/>
</dbReference>
<dbReference type="RefSeq" id="WP_281735184.1">
    <property type="nucleotide sequence ID" value="NZ_JAKETQ010000001.1"/>
</dbReference>
<evidence type="ECO:0000313" key="4">
    <source>
        <dbReference type="Proteomes" id="UP001156140"/>
    </source>
</evidence>
<feature type="signal peptide" evidence="1">
    <location>
        <begin position="1"/>
        <end position="24"/>
    </location>
</feature>
<dbReference type="Pfam" id="PF09917">
    <property type="entry name" value="DUF2147"/>
    <property type="match status" value="1"/>
</dbReference>
<evidence type="ECO:0000313" key="3">
    <source>
        <dbReference type="EMBL" id="MCI0126221.1"/>
    </source>
</evidence>
<keyword evidence="1" id="KW-0732">Signal</keyword>
<keyword evidence="4" id="KW-1185">Reference proteome</keyword>
<protein>
    <submittedName>
        <fullName evidence="3">DUF2147 domain-containing protein</fullName>
    </submittedName>
</protein>
<gene>
    <name evidence="3" type="ORF">ML536_05215</name>
</gene>
<sequence>MPLFARKIAAAAMALALGIAPGLAADVVRASLPKAANPVGTWQTTSGDARFKVSMCGDGTQICAKLTWLRKDARNEDNLRYLNKYVVEGARAVELNKWRGTVNYKGEAIAGSMTLVGDVMNLQGCKGVFCQSMQFQRL</sequence>
<dbReference type="InterPro" id="IPR019223">
    <property type="entry name" value="DUF2147"/>
</dbReference>
<proteinExistence type="predicted"/>
<accession>A0AA41UF89</accession>
<evidence type="ECO:0000259" key="2">
    <source>
        <dbReference type="Pfam" id="PF09917"/>
    </source>
</evidence>
<organism evidence="3 4">
    <name type="scientific">Paradevosia shaoguanensis</name>
    <dbReference type="NCBI Taxonomy" id="1335043"/>
    <lineage>
        <taxon>Bacteria</taxon>
        <taxon>Pseudomonadati</taxon>
        <taxon>Pseudomonadota</taxon>
        <taxon>Alphaproteobacteria</taxon>
        <taxon>Hyphomicrobiales</taxon>
        <taxon>Devosiaceae</taxon>
        <taxon>Paradevosia</taxon>
    </lineage>
</organism>
<feature type="domain" description="DUF2147" evidence="2">
    <location>
        <begin position="40"/>
        <end position="137"/>
    </location>
</feature>
<reference evidence="3" key="1">
    <citation type="submission" date="2022-03" db="EMBL/GenBank/DDBJ databases">
        <title>The complete genome sequence of a Methyloterrigena soli.</title>
        <authorList>
            <person name="Zi Z."/>
        </authorList>
    </citation>
    <scope>NUCLEOTIDE SEQUENCE</scope>
    <source>
        <strain evidence="3">M48</strain>
    </source>
</reference>
<dbReference type="EMBL" id="JALAZD010000001">
    <property type="protein sequence ID" value="MCI0126221.1"/>
    <property type="molecule type" value="Genomic_DNA"/>
</dbReference>